<evidence type="ECO:0000313" key="2">
    <source>
        <dbReference type="EMBL" id="EDT71926.1"/>
    </source>
</evidence>
<feature type="signal peptide" evidence="1">
    <location>
        <begin position="1"/>
        <end position="20"/>
    </location>
</feature>
<proteinExistence type="predicted"/>
<reference evidence="2 3" key="1">
    <citation type="submission" date="2008-03" db="EMBL/GenBank/DDBJ databases">
        <authorList>
            <person name="Paulsen I."/>
            <person name="Sebastian Y."/>
        </authorList>
    </citation>
    <scope>NUCLEOTIDE SEQUENCE [LARGE SCALE GENOMIC DNA]</scope>
    <source>
        <strain evidence="3">D str. JGS1721</strain>
    </source>
</reference>
<organism evidence="2 3">
    <name type="scientific">Clostridium perfringens D str. JGS1721</name>
    <dbReference type="NCBI Taxonomy" id="488537"/>
    <lineage>
        <taxon>Bacteria</taxon>
        <taxon>Bacillati</taxon>
        <taxon>Bacillota</taxon>
        <taxon>Clostridia</taxon>
        <taxon>Eubacteriales</taxon>
        <taxon>Clostridiaceae</taxon>
        <taxon>Clostridium</taxon>
    </lineage>
</organism>
<dbReference type="RefSeq" id="WP_003474757.1">
    <property type="nucleotide sequence ID" value="NZ_ABOO01000015.1"/>
</dbReference>
<protein>
    <submittedName>
        <fullName evidence="2">Putative lipoprotein</fullName>
    </submittedName>
</protein>
<dbReference type="AlphaFoldDB" id="B1V2Q3"/>
<name>B1V2Q3_CLOPF</name>
<feature type="chain" id="PRO_5038430703" evidence="1">
    <location>
        <begin position="21"/>
        <end position="155"/>
    </location>
</feature>
<dbReference type="EMBL" id="ABOO01000015">
    <property type="protein sequence ID" value="EDT71926.1"/>
    <property type="molecule type" value="Genomic_DNA"/>
</dbReference>
<dbReference type="PROSITE" id="PS51257">
    <property type="entry name" value="PROKAR_LIPOPROTEIN"/>
    <property type="match status" value="1"/>
</dbReference>
<keyword evidence="2" id="KW-0449">Lipoprotein</keyword>
<evidence type="ECO:0000256" key="1">
    <source>
        <dbReference type="SAM" id="SignalP"/>
    </source>
</evidence>
<keyword evidence="1" id="KW-0732">Signal</keyword>
<gene>
    <name evidence="2" type="ORF">CJD_1386</name>
</gene>
<sequence>MKKRLIFMLSILLLISFAFIGCSSSNNDKYQSEKTNTSESQSNKTYKLKFGELVEFNTNDNTLIIKAKISPSYSNKTTISQNGYNVEDIILNQGGDSFDEIQYWAVADMDDGSESKVISFTLNKDQINAIKNKQIVGNQIVDKATDVWILPSLLN</sequence>
<comment type="caution">
    <text evidence="2">The sequence shown here is derived from an EMBL/GenBank/DDBJ whole genome shotgun (WGS) entry which is preliminary data.</text>
</comment>
<dbReference type="Proteomes" id="UP000003188">
    <property type="component" value="Unassembled WGS sequence"/>
</dbReference>
<accession>B1V2Q3</accession>
<evidence type="ECO:0000313" key="3">
    <source>
        <dbReference type="Proteomes" id="UP000003188"/>
    </source>
</evidence>